<keyword evidence="1" id="KW-0472">Membrane</keyword>
<gene>
    <name evidence="3" type="ORF">AGOR_G00195070</name>
</gene>
<dbReference type="InterPro" id="IPR036179">
    <property type="entry name" value="Ig-like_dom_sf"/>
</dbReference>
<dbReference type="InterPro" id="IPR007110">
    <property type="entry name" value="Ig-like_dom"/>
</dbReference>
<dbReference type="OrthoDB" id="8741746at2759"/>
<evidence type="ECO:0000313" key="4">
    <source>
        <dbReference type="Proteomes" id="UP000829720"/>
    </source>
</evidence>
<dbReference type="PROSITE" id="PS50835">
    <property type="entry name" value="IG_LIKE"/>
    <property type="match status" value="1"/>
</dbReference>
<protein>
    <recommendedName>
        <fullName evidence="2">Ig-like domain-containing protein</fullName>
    </recommendedName>
</protein>
<comment type="caution">
    <text evidence="3">The sequence shown here is derived from an EMBL/GenBank/DDBJ whole genome shotgun (WGS) entry which is preliminary data.</text>
</comment>
<keyword evidence="1" id="KW-0812">Transmembrane</keyword>
<evidence type="ECO:0000259" key="2">
    <source>
        <dbReference type="PROSITE" id="PS50835"/>
    </source>
</evidence>
<proteinExistence type="predicted"/>
<keyword evidence="4" id="KW-1185">Reference proteome</keyword>
<keyword evidence="1" id="KW-1133">Transmembrane helix</keyword>
<dbReference type="AlphaFoldDB" id="A0A8T3CW69"/>
<dbReference type="SUPFAM" id="SSF48726">
    <property type="entry name" value="Immunoglobulin"/>
    <property type="match status" value="2"/>
</dbReference>
<dbReference type="EMBL" id="JAERUA010000018">
    <property type="protein sequence ID" value="KAI1887882.1"/>
    <property type="molecule type" value="Genomic_DNA"/>
</dbReference>
<feature type="domain" description="Ig-like" evidence="2">
    <location>
        <begin position="143"/>
        <end position="222"/>
    </location>
</feature>
<reference evidence="3" key="1">
    <citation type="submission" date="2021-01" db="EMBL/GenBank/DDBJ databases">
        <authorList>
            <person name="Zahm M."/>
            <person name="Roques C."/>
            <person name="Cabau C."/>
            <person name="Klopp C."/>
            <person name="Donnadieu C."/>
            <person name="Jouanno E."/>
            <person name="Lampietro C."/>
            <person name="Louis A."/>
            <person name="Herpin A."/>
            <person name="Echchiki A."/>
            <person name="Berthelot C."/>
            <person name="Parey E."/>
            <person name="Roest-Crollius H."/>
            <person name="Braasch I."/>
            <person name="Postlethwait J."/>
            <person name="Bobe J."/>
            <person name="Montfort J."/>
            <person name="Bouchez O."/>
            <person name="Begum T."/>
            <person name="Mejri S."/>
            <person name="Adams A."/>
            <person name="Chen W.-J."/>
            <person name="Guiguen Y."/>
        </authorList>
    </citation>
    <scope>NUCLEOTIDE SEQUENCE</scope>
    <source>
        <tissue evidence="3">Blood</tissue>
    </source>
</reference>
<evidence type="ECO:0000313" key="3">
    <source>
        <dbReference type="EMBL" id="KAI1887882.1"/>
    </source>
</evidence>
<dbReference type="PANTHER" id="PTHR21063:SF4">
    <property type="entry name" value="CD48 ANTIGEN-RELATED"/>
    <property type="match status" value="1"/>
</dbReference>
<name>A0A8T3CW69_9TELE</name>
<dbReference type="Proteomes" id="UP000829720">
    <property type="component" value="Unassembled WGS sequence"/>
</dbReference>
<dbReference type="InterPro" id="IPR013783">
    <property type="entry name" value="Ig-like_fold"/>
</dbReference>
<feature type="transmembrane region" description="Helical" evidence="1">
    <location>
        <begin position="237"/>
        <end position="258"/>
    </location>
</feature>
<sequence length="264" mass="29371">MRTERRLEIETLAQDFKINKLCSCSTMKSICFICLSLIAAVNVSSAEPVELHHKEGDTVTFPTAVRNSGTFAYRGRLIGDVRNSHFIPVPKEQFTGRVQWDSHTGLFSITGLKMEDSGLYNLNDYVNLNAVYQLTVSSHENPPRYPHVRVSKLKISRDSYPCSYVCIMEEGTEVTLSWHRKGEAAHINSPPVNAPYHLPLRAEQSGTYTCEAKNSISSETISVAMEEECIGSYQRKVIIGLSTALAITWAIIILVCVCKACCSS</sequence>
<evidence type="ECO:0000256" key="1">
    <source>
        <dbReference type="SAM" id="Phobius"/>
    </source>
</evidence>
<organism evidence="3 4">
    <name type="scientific">Albula goreensis</name>
    <dbReference type="NCBI Taxonomy" id="1534307"/>
    <lineage>
        <taxon>Eukaryota</taxon>
        <taxon>Metazoa</taxon>
        <taxon>Chordata</taxon>
        <taxon>Craniata</taxon>
        <taxon>Vertebrata</taxon>
        <taxon>Euteleostomi</taxon>
        <taxon>Actinopterygii</taxon>
        <taxon>Neopterygii</taxon>
        <taxon>Teleostei</taxon>
        <taxon>Albuliformes</taxon>
        <taxon>Albulidae</taxon>
        <taxon>Albula</taxon>
    </lineage>
</organism>
<dbReference type="PANTHER" id="PTHR21063">
    <property type="entry name" value="LFA-3"/>
    <property type="match status" value="1"/>
</dbReference>
<accession>A0A8T3CW69</accession>
<dbReference type="Gene3D" id="2.60.40.10">
    <property type="entry name" value="Immunoglobulins"/>
    <property type="match status" value="2"/>
</dbReference>